<reference evidence="1" key="2">
    <citation type="submission" date="2020-11" db="EMBL/GenBank/DDBJ databases">
        <authorList>
            <person name="McCartney M.A."/>
            <person name="Auch B."/>
            <person name="Kono T."/>
            <person name="Mallez S."/>
            <person name="Becker A."/>
            <person name="Gohl D.M."/>
            <person name="Silverstein K.A.T."/>
            <person name="Koren S."/>
            <person name="Bechman K.B."/>
            <person name="Herman A."/>
            <person name="Abrahante J.E."/>
            <person name="Garbe J."/>
        </authorList>
    </citation>
    <scope>NUCLEOTIDE SEQUENCE</scope>
    <source>
        <strain evidence="1">Duluth1</strain>
        <tissue evidence="1">Whole animal</tissue>
    </source>
</reference>
<accession>A0A9D4D4A3</accession>
<evidence type="ECO:0000313" key="1">
    <source>
        <dbReference type="EMBL" id="KAH3737907.1"/>
    </source>
</evidence>
<dbReference type="EMBL" id="JAIWYP010000011">
    <property type="protein sequence ID" value="KAH3737907.1"/>
    <property type="molecule type" value="Genomic_DNA"/>
</dbReference>
<gene>
    <name evidence="1" type="ORF">DPMN_044505</name>
</gene>
<proteinExistence type="predicted"/>
<comment type="caution">
    <text evidence="1">The sequence shown here is derived from an EMBL/GenBank/DDBJ whole genome shotgun (WGS) entry which is preliminary data.</text>
</comment>
<evidence type="ECO:0000313" key="2">
    <source>
        <dbReference type="Proteomes" id="UP000828390"/>
    </source>
</evidence>
<protein>
    <submittedName>
        <fullName evidence="1">Uncharacterized protein</fullName>
    </submittedName>
</protein>
<organism evidence="1 2">
    <name type="scientific">Dreissena polymorpha</name>
    <name type="common">Zebra mussel</name>
    <name type="synonym">Mytilus polymorpha</name>
    <dbReference type="NCBI Taxonomy" id="45954"/>
    <lineage>
        <taxon>Eukaryota</taxon>
        <taxon>Metazoa</taxon>
        <taxon>Spiralia</taxon>
        <taxon>Lophotrochozoa</taxon>
        <taxon>Mollusca</taxon>
        <taxon>Bivalvia</taxon>
        <taxon>Autobranchia</taxon>
        <taxon>Heteroconchia</taxon>
        <taxon>Euheterodonta</taxon>
        <taxon>Imparidentia</taxon>
        <taxon>Neoheterodontei</taxon>
        <taxon>Myida</taxon>
        <taxon>Dreissenoidea</taxon>
        <taxon>Dreissenidae</taxon>
        <taxon>Dreissena</taxon>
    </lineage>
</organism>
<sequence>MTELIDQTATSLVNMAKDSVADADLNGSFLLVGKFGVDGSGSHKIRQQLIDTSLAD</sequence>
<reference evidence="1" key="1">
    <citation type="journal article" date="2019" name="bioRxiv">
        <title>The Genome of the Zebra Mussel, Dreissena polymorpha: A Resource for Invasive Species Research.</title>
        <authorList>
            <person name="McCartney M.A."/>
            <person name="Auch B."/>
            <person name="Kono T."/>
            <person name="Mallez S."/>
            <person name="Zhang Y."/>
            <person name="Obille A."/>
            <person name="Becker A."/>
            <person name="Abrahante J.E."/>
            <person name="Garbe J."/>
            <person name="Badalamenti J.P."/>
            <person name="Herman A."/>
            <person name="Mangelson H."/>
            <person name="Liachko I."/>
            <person name="Sullivan S."/>
            <person name="Sone E.D."/>
            <person name="Koren S."/>
            <person name="Silverstein K.A.T."/>
            <person name="Beckman K.B."/>
            <person name="Gohl D.M."/>
        </authorList>
    </citation>
    <scope>NUCLEOTIDE SEQUENCE</scope>
    <source>
        <strain evidence="1">Duluth1</strain>
        <tissue evidence="1">Whole animal</tissue>
    </source>
</reference>
<keyword evidence="2" id="KW-1185">Reference proteome</keyword>
<dbReference type="AlphaFoldDB" id="A0A9D4D4A3"/>
<name>A0A9D4D4A3_DREPO</name>
<dbReference type="Proteomes" id="UP000828390">
    <property type="component" value="Unassembled WGS sequence"/>
</dbReference>